<proteinExistence type="predicted"/>
<keyword evidence="3" id="KW-1185">Reference proteome</keyword>
<name>A0A8H5MBG8_9AGAR</name>
<organism evidence="2 3">
    <name type="scientific">Collybiopsis confluens</name>
    <dbReference type="NCBI Taxonomy" id="2823264"/>
    <lineage>
        <taxon>Eukaryota</taxon>
        <taxon>Fungi</taxon>
        <taxon>Dikarya</taxon>
        <taxon>Basidiomycota</taxon>
        <taxon>Agaricomycotina</taxon>
        <taxon>Agaricomycetes</taxon>
        <taxon>Agaricomycetidae</taxon>
        <taxon>Agaricales</taxon>
        <taxon>Marasmiineae</taxon>
        <taxon>Omphalotaceae</taxon>
        <taxon>Collybiopsis</taxon>
    </lineage>
</organism>
<sequence>MTTISSSSSSSQTTHSLPLPSIFSKSLESVSAAFTLPTIQDSTQELLIESLKLLQLVQSRISGLSIFSPNETLEDISTRDLIYLLVPFVSAQVQDRLRTTHPEERAGILERSHLQSFLSYLENYDIVPENEIVLYDSSSTTGTQNPASRRELKIKQYQKEKDLRARIETIRKRRNLRIVSEAPQNDFDLIASLLPSSSNRNDEEDEDELDSETSDVLRSTILLLLRLFYGQAQTQLGSLEQEQELLRNAPPMPPSRSSQTTDDQRRRTRESDNDIWKLDTPKRSGPLLDSKGKPLQPFTILPSGSSSTAASDRARLQSQVFRPDHNLPTMSIDEYLEIERSRGKFIEGGGPASENAPTSKEVLAIQAEEDGTVFGQEKEEEKRVQDENWARYTDQNPRGSGNTMNRG</sequence>
<dbReference type="OrthoDB" id="10261753at2759"/>
<evidence type="ECO:0000256" key="1">
    <source>
        <dbReference type="SAM" id="MobiDB-lite"/>
    </source>
</evidence>
<feature type="region of interest" description="Disordered" evidence="1">
    <location>
        <begin position="247"/>
        <end position="297"/>
    </location>
</feature>
<feature type="compositionally biased region" description="Basic and acidic residues" evidence="1">
    <location>
        <begin position="376"/>
        <end position="389"/>
    </location>
</feature>
<dbReference type="GO" id="GO:0005829">
    <property type="term" value="C:cytosol"/>
    <property type="evidence" value="ECO:0007669"/>
    <property type="project" value="TreeGrafter"/>
</dbReference>
<dbReference type="GO" id="GO:0009966">
    <property type="term" value="P:regulation of signal transduction"/>
    <property type="evidence" value="ECO:0007669"/>
    <property type="project" value="InterPro"/>
</dbReference>
<gene>
    <name evidence="2" type="ORF">D9757_006569</name>
</gene>
<dbReference type="InterPro" id="IPR007304">
    <property type="entry name" value="TAP46-like"/>
</dbReference>
<evidence type="ECO:0000313" key="2">
    <source>
        <dbReference type="EMBL" id="KAF5387546.1"/>
    </source>
</evidence>
<dbReference type="InterPro" id="IPR038511">
    <property type="entry name" value="TAP42/TAP46-like_sf"/>
</dbReference>
<protein>
    <recommendedName>
        <fullName evidence="4">TAP42-like protein</fullName>
    </recommendedName>
</protein>
<dbReference type="Gene3D" id="1.25.40.540">
    <property type="entry name" value="TAP42-like family"/>
    <property type="match status" value="1"/>
</dbReference>
<dbReference type="PANTHER" id="PTHR10933">
    <property type="entry name" value="IMMUNOGLOBULIN-BINDING PROTEIN 1"/>
    <property type="match status" value="1"/>
</dbReference>
<feature type="compositionally biased region" description="Polar residues" evidence="1">
    <location>
        <begin position="393"/>
        <end position="407"/>
    </location>
</feature>
<comment type="caution">
    <text evidence="2">The sequence shown here is derived from an EMBL/GenBank/DDBJ whole genome shotgun (WGS) entry which is preliminary data.</text>
</comment>
<dbReference type="AlphaFoldDB" id="A0A8H5MBG8"/>
<dbReference type="PANTHER" id="PTHR10933:SF9">
    <property type="entry name" value="IMMUNOGLOBULIN-BINDING PROTEIN 1"/>
    <property type="match status" value="1"/>
</dbReference>
<dbReference type="GO" id="GO:0035303">
    <property type="term" value="P:regulation of dephosphorylation"/>
    <property type="evidence" value="ECO:0007669"/>
    <property type="project" value="TreeGrafter"/>
</dbReference>
<reference evidence="2 3" key="1">
    <citation type="journal article" date="2020" name="ISME J.">
        <title>Uncovering the hidden diversity of litter-decomposition mechanisms in mushroom-forming fungi.</title>
        <authorList>
            <person name="Floudas D."/>
            <person name="Bentzer J."/>
            <person name="Ahren D."/>
            <person name="Johansson T."/>
            <person name="Persson P."/>
            <person name="Tunlid A."/>
        </authorList>
    </citation>
    <scope>NUCLEOTIDE SEQUENCE [LARGE SCALE GENOMIC DNA]</scope>
    <source>
        <strain evidence="2 3">CBS 406.79</strain>
    </source>
</reference>
<dbReference type="Proteomes" id="UP000518752">
    <property type="component" value="Unassembled WGS sequence"/>
</dbReference>
<evidence type="ECO:0000313" key="3">
    <source>
        <dbReference type="Proteomes" id="UP000518752"/>
    </source>
</evidence>
<dbReference type="EMBL" id="JAACJN010000031">
    <property type="protein sequence ID" value="KAF5387546.1"/>
    <property type="molecule type" value="Genomic_DNA"/>
</dbReference>
<feature type="compositionally biased region" description="Basic and acidic residues" evidence="1">
    <location>
        <begin position="262"/>
        <end position="282"/>
    </location>
</feature>
<dbReference type="GO" id="GO:0051721">
    <property type="term" value="F:protein phosphatase 2A binding"/>
    <property type="evidence" value="ECO:0007669"/>
    <property type="project" value="TreeGrafter"/>
</dbReference>
<accession>A0A8H5MBG8</accession>
<dbReference type="Pfam" id="PF04177">
    <property type="entry name" value="TAP42"/>
    <property type="match status" value="1"/>
</dbReference>
<evidence type="ECO:0008006" key="4">
    <source>
        <dbReference type="Google" id="ProtNLM"/>
    </source>
</evidence>
<feature type="region of interest" description="Disordered" evidence="1">
    <location>
        <begin position="369"/>
        <end position="407"/>
    </location>
</feature>